<gene>
    <name evidence="1" type="ORF">GJ654_16500</name>
</gene>
<accession>A0A6N8DQL7</accession>
<protein>
    <submittedName>
        <fullName evidence="1">Uncharacterized protein</fullName>
    </submittedName>
</protein>
<evidence type="ECO:0000313" key="1">
    <source>
        <dbReference type="EMBL" id="MTV32588.1"/>
    </source>
</evidence>
<evidence type="ECO:0000313" key="2">
    <source>
        <dbReference type="Proteomes" id="UP000439113"/>
    </source>
</evidence>
<sequence length="224" mass="26217">MLDRDRFGFPLDSRVCIERFVEYLLRPLQAEHQVKVYLVTFDSPAVQAWTEALNPEIVTLLDPKVGNQITTFTRGLQDVYAHNPDLDCIIAVRFDLLYLKPFNEWGVKLSRDQIVFPWREYRHYWRDHKRVGDAIHIVGKNAVPAFFNALQSMGLLRHHMHLLYYIVTLVYPNLSFIDDGFWDSNTVFNNPECFNPIYQLCNRPRLDIPPGNLNMVIPEIQGPD</sequence>
<dbReference type="OrthoDB" id="8340882at2"/>
<organism evidence="1 2">
    <name type="scientific">Rhodoblastus acidophilus</name>
    <name type="common">Rhodopseudomonas acidophila</name>
    <dbReference type="NCBI Taxonomy" id="1074"/>
    <lineage>
        <taxon>Bacteria</taxon>
        <taxon>Pseudomonadati</taxon>
        <taxon>Pseudomonadota</taxon>
        <taxon>Alphaproteobacteria</taxon>
        <taxon>Hyphomicrobiales</taxon>
        <taxon>Rhodoblastaceae</taxon>
        <taxon>Rhodoblastus</taxon>
    </lineage>
</organism>
<reference evidence="1 2" key="1">
    <citation type="submission" date="2019-11" db="EMBL/GenBank/DDBJ databases">
        <title>Whole-genome sequence of a Rhodoblastus acidophilus DSM 142.</title>
        <authorList>
            <person name="Kyndt J.A."/>
            <person name="Meyer T.E."/>
        </authorList>
    </citation>
    <scope>NUCLEOTIDE SEQUENCE [LARGE SCALE GENOMIC DNA]</scope>
    <source>
        <strain evidence="1 2">DSM 142</strain>
    </source>
</reference>
<dbReference type="RefSeq" id="WP_155447278.1">
    <property type="nucleotide sequence ID" value="NZ_JAOQNR010000018.1"/>
</dbReference>
<dbReference type="Proteomes" id="UP000439113">
    <property type="component" value="Unassembled WGS sequence"/>
</dbReference>
<comment type="caution">
    <text evidence="1">The sequence shown here is derived from an EMBL/GenBank/DDBJ whole genome shotgun (WGS) entry which is preliminary data.</text>
</comment>
<dbReference type="AlphaFoldDB" id="A0A6N8DQL7"/>
<dbReference type="EMBL" id="WNKS01000019">
    <property type="protein sequence ID" value="MTV32588.1"/>
    <property type="molecule type" value="Genomic_DNA"/>
</dbReference>
<proteinExistence type="predicted"/>
<name>A0A6N8DQL7_RHOAC</name>